<evidence type="ECO:0000256" key="1">
    <source>
        <dbReference type="ARBA" id="ARBA00023054"/>
    </source>
</evidence>
<name>A0A177EXG2_9EURO</name>
<protein>
    <recommendedName>
        <fullName evidence="4">Actin interacting protein 3 C-terminal domain-containing protein</fullName>
    </recommendedName>
</protein>
<feature type="compositionally biased region" description="Low complexity" evidence="3">
    <location>
        <begin position="273"/>
        <end position="286"/>
    </location>
</feature>
<dbReference type="RefSeq" id="XP_022508689.1">
    <property type="nucleotide sequence ID" value="XM_022658948.1"/>
</dbReference>
<feature type="region of interest" description="Disordered" evidence="3">
    <location>
        <begin position="1"/>
        <end position="62"/>
    </location>
</feature>
<feature type="region of interest" description="Disordered" evidence="3">
    <location>
        <begin position="490"/>
        <end position="538"/>
    </location>
</feature>
<dbReference type="GO" id="GO:0030010">
    <property type="term" value="P:establishment of cell polarity"/>
    <property type="evidence" value="ECO:0007669"/>
    <property type="project" value="TreeGrafter"/>
</dbReference>
<evidence type="ECO:0000256" key="2">
    <source>
        <dbReference type="SAM" id="Coils"/>
    </source>
</evidence>
<dbReference type="PANTHER" id="PTHR22741:SF10">
    <property type="entry name" value="COILED-COIL DOMAIN-CONTAINING PROTEIN CG32809"/>
    <property type="match status" value="1"/>
</dbReference>
<feature type="compositionally biased region" description="Basic and acidic residues" evidence="3">
    <location>
        <begin position="968"/>
        <end position="1002"/>
    </location>
</feature>
<gene>
    <name evidence="5" type="ORF">AYO21_09010</name>
</gene>
<evidence type="ECO:0000259" key="4">
    <source>
        <dbReference type="SMART" id="SM00806"/>
    </source>
</evidence>
<feature type="compositionally biased region" description="Basic and acidic residues" evidence="3">
    <location>
        <begin position="1086"/>
        <end position="1096"/>
    </location>
</feature>
<feature type="region of interest" description="Disordered" evidence="3">
    <location>
        <begin position="881"/>
        <end position="905"/>
    </location>
</feature>
<dbReference type="InterPro" id="IPR022782">
    <property type="entry name" value="AIP3-like_C"/>
</dbReference>
<feature type="compositionally biased region" description="Low complexity" evidence="3">
    <location>
        <begin position="229"/>
        <end position="241"/>
    </location>
</feature>
<dbReference type="OrthoDB" id="783096at2759"/>
<dbReference type="Pfam" id="PF03915">
    <property type="entry name" value="AIP3"/>
    <property type="match status" value="1"/>
</dbReference>
<dbReference type="InterPro" id="IPR056279">
    <property type="entry name" value="Aip3p_Bud6_N"/>
</dbReference>
<feature type="compositionally biased region" description="Low complexity" evidence="3">
    <location>
        <begin position="40"/>
        <end position="58"/>
    </location>
</feature>
<reference evidence="5 6" key="1">
    <citation type="submission" date="2016-03" db="EMBL/GenBank/DDBJ databases">
        <title>Draft genome sequence of the Fonsecaea monophora CBS 269.37.</title>
        <authorList>
            <person name="Bombassaro A."/>
            <person name="Vinicius W.A."/>
            <person name="De Hoog S."/>
            <person name="Sun J."/>
            <person name="Souza E.M."/>
            <person name="Raittz R.T."/>
            <person name="Costa F."/>
            <person name="Leao A.C."/>
            <person name="Tadra-Sfeir M.Z."/>
            <person name="Baura V."/>
            <person name="Balsanelli E."/>
            <person name="Pedrosa F.O."/>
            <person name="Moreno L.F."/>
            <person name="Steffens M.B."/>
            <person name="Xi L."/>
            <person name="Bocca A.L."/>
            <person name="Felipe M.S."/>
            <person name="Teixeira M."/>
            <person name="Telles Filho F.Q."/>
            <person name="Azevedo C.M."/>
            <person name="Gomes R."/>
            <person name="Vicente V.A."/>
        </authorList>
    </citation>
    <scope>NUCLEOTIDE SEQUENCE [LARGE SCALE GENOMIC DNA]</scope>
    <source>
        <strain evidence="5 6">CBS 269.37</strain>
    </source>
</reference>
<dbReference type="GO" id="GO:0005519">
    <property type="term" value="F:cytoskeletal regulatory protein binding"/>
    <property type="evidence" value="ECO:0007669"/>
    <property type="project" value="InterPro"/>
</dbReference>
<evidence type="ECO:0000313" key="5">
    <source>
        <dbReference type="EMBL" id="OAG36737.1"/>
    </source>
</evidence>
<feature type="compositionally biased region" description="Basic and acidic residues" evidence="3">
    <location>
        <begin position="1045"/>
        <end position="1058"/>
    </location>
</feature>
<feature type="compositionally biased region" description="Polar residues" evidence="3">
    <location>
        <begin position="881"/>
        <end position="894"/>
    </location>
</feature>
<comment type="caution">
    <text evidence="5">The sequence shown here is derived from an EMBL/GenBank/DDBJ whole genome shotgun (WGS) entry which is preliminary data.</text>
</comment>
<feature type="region of interest" description="Disordered" evidence="3">
    <location>
        <begin position="172"/>
        <end position="321"/>
    </location>
</feature>
<dbReference type="GeneID" id="34604148"/>
<feature type="compositionally biased region" description="Polar residues" evidence="3">
    <location>
        <begin position="184"/>
        <end position="212"/>
    </location>
</feature>
<dbReference type="Pfam" id="PF23153">
    <property type="entry name" value="Aip3p_Bud6_N"/>
    <property type="match status" value="1"/>
</dbReference>
<dbReference type="GO" id="GO:0005737">
    <property type="term" value="C:cytoplasm"/>
    <property type="evidence" value="ECO:0007669"/>
    <property type="project" value="TreeGrafter"/>
</dbReference>
<accession>A0A177EXG2</accession>
<feature type="compositionally biased region" description="Basic and acidic residues" evidence="3">
    <location>
        <begin position="497"/>
        <end position="520"/>
    </location>
</feature>
<feature type="compositionally biased region" description="Polar residues" evidence="3">
    <location>
        <begin position="243"/>
        <end position="260"/>
    </location>
</feature>
<feature type="domain" description="Actin interacting protein 3 C-terminal" evidence="4">
    <location>
        <begin position="545"/>
        <end position="979"/>
    </location>
</feature>
<proteinExistence type="predicted"/>
<keyword evidence="1 2" id="KW-0175">Coiled coil</keyword>
<dbReference type="InterPro" id="IPR005613">
    <property type="entry name" value="AIP3_C"/>
</dbReference>
<evidence type="ECO:0000313" key="6">
    <source>
        <dbReference type="Proteomes" id="UP000077002"/>
    </source>
</evidence>
<feature type="compositionally biased region" description="Low complexity" evidence="3">
    <location>
        <begin position="1003"/>
        <end position="1018"/>
    </location>
</feature>
<feature type="coiled-coil region" evidence="2">
    <location>
        <begin position="697"/>
        <end position="724"/>
    </location>
</feature>
<dbReference type="EMBL" id="LVKK01000084">
    <property type="protein sequence ID" value="OAG36737.1"/>
    <property type="molecule type" value="Genomic_DNA"/>
</dbReference>
<dbReference type="GO" id="GO:0051286">
    <property type="term" value="C:cell tip"/>
    <property type="evidence" value="ECO:0007669"/>
    <property type="project" value="TreeGrafter"/>
</dbReference>
<evidence type="ECO:0000256" key="3">
    <source>
        <dbReference type="SAM" id="MobiDB-lite"/>
    </source>
</evidence>
<dbReference type="PANTHER" id="PTHR22741">
    <property type="entry name" value="P140CAP/SNIP-RELATED"/>
    <property type="match status" value="1"/>
</dbReference>
<sequence>MQSSGVAGAQRPSQSQRRQQDFPDAMYSQAQPAAMNPTTSSASQARSSSGSGRSQRSANPDKQISQIEKSVTHLLVATKQLLETLTQWSRGQAQEEEVSDVYVRLGYEFNLACRAFNSIGVETSDLGPVPDLLRNILEDTLSQPASPQALDTYLPRIRDIIINLLHGLKRKQSRLRGRTAKEASATTQSRPPTTPARQPSISTTGSNETGLTNMLDDVAIGPAPSLRAQSPPQSSTPTDQPWVDTNTPAAQQPGRSSINRHSMRRDVAPQIPQSDSGSTLSSGTLQNPPGQTLYQDVDRSPSVPQVHFPHPPPPPPKQADALTRLQRGGDLERRASRRFSAYQIQKHLGASPNGVPVIPAAQNSPIPNRGKEVRESLTAVRSRSSYQQSRSKSLRQGDVSPSRSGTVKAPQRISEEREETPILTLQEVPPMQPPEDPVNFDSPTVKTPDEYLPIPKSVSGSGDNLLVGATVNGPLDPPPEELQATLSLDSQAVPPLPEHKGLVDIETMKTPETVQRRPPENHTPPRSHVAASDSSPPQGKELTLFLQYRSKIKKFVLADGYDELTIARLQLAFIEKFAWNTQHNGVDLPEIYVQDPVSGVRHELEDLSDVKDRSVLVLNVEALDEVKKHIDEGMGGLQRSLDGVRSLLEGQSTMMQRFADRQLETSKEMARMSALPAQHPGRTPTLAPGNFTAPPSSESTLQEIQNLRREIAVLRQTYSTMSSDFTAAMSDIKAKAANVKAVAAEAANATYKGDAGRAHINEGKKQLSDDSEALVNRVDDLSDIVEELRKDVVTRGVRPLPRQLEDISKEISAAAKQLGKVKEFVKREKPIWTKIWEQELQVVMTERDDLTQQDELMNDLDGDLEDITSVFKLVEEATKQQNLQNANSGRQPSRNLAFDTDVDPHEAKSGMLDEVRALQPNHESRLEAIERAEKVRQRELESRKVGEFQREVEKFVEEGKLKKTGGMDEVERRRKLKDEQARRENYERQQARAAELEKKRAAEAAAKAAAAAAATAEEPSIETDGAIPRNSDHDNSQDVEAASQDVKEEVHAPERETLPESAPAPVIDEAVESVPAETSQLSETGVGKEGEGDKGLDPTFSLASTEATENGAMKDASNEHEHEKAKPEDNKAGGSWWQPAVFSS</sequence>
<feature type="region of interest" description="Disordered" evidence="3">
    <location>
        <begin position="968"/>
        <end position="1144"/>
    </location>
</feature>
<organism evidence="5 6">
    <name type="scientific">Fonsecaea monophora</name>
    <dbReference type="NCBI Taxonomy" id="254056"/>
    <lineage>
        <taxon>Eukaryota</taxon>
        <taxon>Fungi</taxon>
        <taxon>Dikarya</taxon>
        <taxon>Ascomycota</taxon>
        <taxon>Pezizomycotina</taxon>
        <taxon>Eurotiomycetes</taxon>
        <taxon>Chaetothyriomycetidae</taxon>
        <taxon>Chaetothyriales</taxon>
        <taxon>Herpotrichiellaceae</taxon>
        <taxon>Fonsecaea</taxon>
    </lineage>
</organism>
<keyword evidence="6" id="KW-1185">Reference proteome</keyword>
<dbReference type="InterPro" id="IPR051825">
    <property type="entry name" value="SRCIN1"/>
</dbReference>
<feature type="compositionally biased region" description="Low complexity" evidence="3">
    <location>
        <begin position="381"/>
        <end position="396"/>
    </location>
</feature>
<feature type="compositionally biased region" description="Polar residues" evidence="3">
    <location>
        <begin position="28"/>
        <end position="39"/>
    </location>
</feature>
<dbReference type="Gene3D" id="1.20.58.1540">
    <property type="entry name" value="Actin interacting protein 3, C-terminal domain"/>
    <property type="match status" value="1"/>
</dbReference>
<dbReference type="AlphaFoldDB" id="A0A177EXG2"/>
<feature type="compositionally biased region" description="Basic and acidic residues" evidence="3">
    <location>
        <begin position="1116"/>
        <end position="1131"/>
    </location>
</feature>
<dbReference type="SMART" id="SM00806">
    <property type="entry name" value="AIP3"/>
    <property type="match status" value="1"/>
</dbReference>
<dbReference type="SUPFAM" id="SSF58104">
    <property type="entry name" value="Methyl-accepting chemotaxis protein (MCP) signaling domain"/>
    <property type="match status" value="1"/>
</dbReference>
<dbReference type="Proteomes" id="UP000077002">
    <property type="component" value="Unassembled WGS sequence"/>
</dbReference>
<feature type="region of interest" description="Disordered" evidence="3">
    <location>
        <begin position="353"/>
        <end position="446"/>
    </location>
</feature>